<feature type="transmembrane region" description="Helical" evidence="12">
    <location>
        <begin position="150"/>
        <end position="171"/>
    </location>
</feature>
<dbReference type="GO" id="GO:0005249">
    <property type="term" value="F:voltage-gated potassium channel activity"/>
    <property type="evidence" value="ECO:0007669"/>
    <property type="project" value="InterPro"/>
</dbReference>
<keyword evidence="4 12" id="KW-0812">Transmembrane</keyword>
<feature type="transmembrane region" description="Helical" evidence="12">
    <location>
        <begin position="21"/>
        <end position="43"/>
    </location>
</feature>
<dbReference type="OrthoDB" id="9799090at2"/>
<dbReference type="GO" id="GO:0008076">
    <property type="term" value="C:voltage-gated potassium channel complex"/>
    <property type="evidence" value="ECO:0007669"/>
    <property type="project" value="InterPro"/>
</dbReference>
<keyword evidence="5" id="KW-0631">Potassium channel</keyword>
<evidence type="ECO:0000256" key="3">
    <source>
        <dbReference type="ARBA" id="ARBA00022538"/>
    </source>
</evidence>
<evidence type="ECO:0000256" key="6">
    <source>
        <dbReference type="ARBA" id="ARBA00022882"/>
    </source>
</evidence>
<dbReference type="EMBL" id="LDOT01000002">
    <property type="protein sequence ID" value="KLV09128.1"/>
    <property type="molecule type" value="Genomic_DNA"/>
</dbReference>
<dbReference type="Gene3D" id="1.20.120.350">
    <property type="entry name" value="Voltage-gated potassium channels. Chain C"/>
    <property type="match status" value="1"/>
</dbReference>
<name>A0A0J1HBT3_9GAMM</name>
<dbReference type="Pfam" id="PF00520">
    <property type="entry name" value="Ion_trans"/>
    <property type="match status" value="1"/>
</dbReference>
<dbReference type="Proteomes" id="UP000036097">
    <property type="component" value="Unassembled WGS sequence"/>
</dbReference>
<evidence type="ECO:0000256" key="4">
    <source>
        <dbReference type="ARBA" id="ARBA00022692"/>
    </source>
</evidence>
<evidence type="ECO:0000313" key="14">
    <source>
        <dbReference type="EMBL" id="KLV09128.1"/>
    </source>
</evidence>
<keyword evidence="3" id="KW-0633">Potassium transport</keyword>
<evidence type="ECO:0000313" key="15">
    <source>
        <dbReference type="Proteomes" id="UP000036097"/>
    </source>
</evidence>
<feature type="transmembrane region" description="Helical" evidence="12">
    <location>
        <begin position="209"/>
        <end position="231"/>
    </location>
</feature>
<evidence type="ECO:0000256" key="10">
    <source>
        <dbReference type="ARBA" id="ARBA00023136"/>
    </source>
</evidence>
<dbReference type="RefSeq" id="WP_047877289.1">
    <property type="nucleotide sequence ID" value="NZ_LDOT01000002.1"/>
</dbReference>
<dbReference type="PANTHER" id="PTHR11537">
    <property type="entry name" value="VOLTAGE-GATED POTASSIUM CHANNEL"/>
    <property type="match status" value="1"/>
</dbReference>
<evidence type="ECO:0000256" key="11">
    <source>
        <dbReference type="ARBA" id="ARBA00023303"/>
    </source>
</evidence>
<gene>
    <name evidence="14" type="ORF">ABT56_02730</name>
</gene>
<proteinExistence type="predicted"/>
<keyword evidence="9" id="KW-0406">Ion transport</keyword>
<keyword evidence="11" id="KW-0407">Ion channel</keyword>
<dbReference type="STRING" id="1195763.ABT56_02730"/>
<dbReference type="PATRIC" id="fig|1195763.3.peg.591"/>
<evidence type="ECO:0000256" key="1">
    <source>
        <dbReference type="ARBA" id="ARBA00004141"/>
    </source>
</evidence>
<evidence type="ECO:0000256" key="5">
    <source>
        <dbReference type="ARBA" id="ARBA00022826"/>
    </source>
</evidence>
<keyword evidence="10 12" id="KW-0472">Membrane</keyword>
<comment type="subcellular location">
    <subcellularLocation>
        <location evidence="1">Membrane</location>
        <topology evidence="1">Multi-pass membrane protein</topology>
    </subcellularLocation>
</comment>
<feature type="transmembrane region" description="Helical" evidence="12">
    <location>
        <begin position="88"/>
        <end position="106"/>
    </location>
</feature>
<protein>
    <submittedName>
        <fullName evidence="14">Ion transporter</fullName>
    </submittedName>
</protein>
<keyword evidence="6" id="KW-0851">Voltage-gated channel</keyword>
<evidence type="ECO:0000256" key="12">
    <source>
        <dbReference type="SAM" id="Phobius"/>
    </source>
</evidence>
<dbReference type="SUPFAM" id="SSF81324">
    <property type="entry name" value="Voltage-gated potassium channels"/>
    <property type="match status" value="1"/>
</dbReference>
<accession>A0A0J1HBT3</accession>
<keyword evidence="7" id="KW-0630">Potassium</keyword>
<dbReference type="PANTHER" id="PTHR11537:SF254">
    <property type="entry name" value="POTASSIUM VOLTAGE-GATED CHANNEL PROTEIN SHAB"/>
    <property type="match status" value="1"/>
</dbReference>
<keyword evidence="8 12" id="KW-1133">Transmembrane helix</keyword>
<evidence type="ECO:0000256" key="7">
    <source>
        <dbReference type="ARBA" id="ARBA00022958"/>
    </source>
</evidence>
<dbReference type="AlphaFoldDB" id="A0A0J1HBT3"/>
<dbReference type="GO" id="GO:0001508">
    <property type="term" value="P:action potential"/>
    <property type="evidence" value="ECO:0007669"/>
    <property type="project" value="TreeGrafter"/>
</dbReference>
<feature type="domain" description="Ion transport" evidence="13">
    <location>
        <begin position="23"/>
        <end position="238"/>
    </location>
</feature>
<dbReference type="PRINTS" id="PR00169">
    <property type="entry name" value="KCHANNEL"/>
</dbReference>
<keyword evidence="15" id="KW-1185">Reference proteome</keyword>
<dbReference type="InterPro" id="IPR027359">
    <property type="entry name" value="Volt_channel_dom_sf"/>
</dbReference>
<comment type="caution">
    <text evidence="14">The sequence shown here is derived from an EMBL/GenBank/DDBJ whole genome shotgun (WGS) entry which is preliminary data.</text>
</comment>
<feature type="transmembrane region" description="Helical" evidence="12">
    <location>
        <begin position="55"/>
        <end position="76"/>
    </location>
</feature>
<reference evidence="14 15" key="1">
    <citation type="submission" date="2015-05" db="EMBL/GenBank/DDBJ databases">
        <title>Photobacterium galathea sp. nov.</title>
        <authorList>
            <person name="Machado H."/>
            <person name="Gram L."/>
        </authorList>
    </citation>
    <scope>NUCLEOTIDE SEQUENCE [LARGE SCALE GENOMIC DNA]</scope>
    <source>
        <strain evidence="14 15">CGMCC 1.12159</strain>
    </source>
</reference>
<evidence type="ECO:0000256" key="9">
    <source>
        <dbReference type="ARBA" id="ARBA00023065"/>
    </source>
</evidence>
<keyword evidence="2" id="KW-0813">Transport</keyword>
<organism evidence="14 15">
    <name type="scientific">Photobacterium aquae</name>
    <dbReference type="NCBI Taxonomy" id="1195763"/>
    <lineage>
        <taxon>Bacteria</taxon>
        <taxon>Pseudomonadati</taxon>
        <taxon>Pseudomonadota</taxon>
        <taxon>Gammaproteobacteria</taxon>
        <taxon>Vibrionales</taxon>
        <taxon>Vibrionaceae</taxon>
        <taxon>Photobacterium</taxon>
    </lineage>
</organism>
<sequence length="272" mass="30759">MNHPNIRKKLYNIIFGTQSKAGQYFDIALIIAILSSELILILSSVQDVESQFSRVLYVLEWTFTILFTIEYLLRLYCSPKPWAYVRSFYGVIDLIAVLPSYLAFLFPGSNYLLIVRLIRVMRIFRILKLARYLQDSNILLRSLLMAQRKILVFFSTVAILVTVLGSMLYAIEGPENGFTSIPTSIYWAIVTITTVGYGDIVPQTDLGKAIAAFTMLLGYSILAVPTGIITAELNQEMKHHRNLIRCPNCATSGHDTDANYCRECGTELPEHL</sequence>
<dbReference type="InterPro" id="IPR028325">
    <property type="entry name" value="VG_K_chnl"/>
</dbReference>
<evidence type="ECO:0000256" key="8">
    <source>
        <dbReference type="ARBA" id="ARBA00022989"/>
    </source>
</evidence>
<evidence type="ECO:0000259" key="13">
    <source>
        <dbReference type="Pfam" id="PF00520"/>
    </source>
</evidence>
<dbReference type="InterPro" id="IPR005821">
    <property type="entry name" value="Ion_trans_dom"/>
</dbReference>
<dbReference type="Gene3D" id="1.10.287.70">
    <property type="match status" value="1"/>
</dbReference>
<evidence type="ECO:0000256" key="2">
    <source>
        <dbReference type="ARBA" id="ARBA00022448"/>
    </source>
</evidence>